<dbReference type="InterPro" id="IPR040322">
    <property type="entry name" value="TROVE2"/>
</dbReference>
<reference evidence="9" key="2">
    <citation type="submission" date="2025-08" db="UniProtKB">
        <authorList>
            <consortium name="Ensembl"/>
        </authorList>
    </citation>
    <scope>IDENTIFICATION</scope>
</reference>
<dbReference type="Pfam" id="PF05731">
    <property type="entry name" value="TROVE"/>
    <property type="match status" value="1"/>
</dbReference>
<sequence>MINNSFCPVNVKACNVPFHRFPFQALSSVTMEPSGSSAAAASSSNHAQNSTGGGGCPWEVSDKARLCRFLCYGSEDDIYTAREEGRVSTESTGALLSLLQEGRGTEVVEEIKRFAQDARAVRLGPSFFALALCSQHSELKTRQAAFKALKEVCRSPAHLFSFIQYKKELKEDMKCGIWGRALRKAVSDWYNEQDALSLAAAVTKCKQREGWSHQDLLRLSHTKPANEAIALISKYVTKGWKEVQAAYADKENSEEVVKVLSYLEVVEKVKHSCDETEVINLIEEHKLEREQLLTDHLKSKQVWRALLKEMPLQSLLRILGKMTSNKILEPGSAETRAVCDRIQSEAALKKANIHPFSLHLASENYKRCQGYQGKTKWTPDSSILIAMDSAFYKSCMNLEPVGKRFIVAVDVSSSLSSIVPGTSISTAVAAAAITMIFARTEVDTQVLVYSEGALVPCTVTADMTLAEATVELVKIPGGSTDCTLPIKWATENGKAVDVFIILTNNPLWTFTASPVESLRKHREKSGANSKLVMCGLTSIGHAIADTEDRGVLSICGFDLGALSVIRNLAQDLI</sequence>
<dbReference type="AlphaFoldDB" id="A0A8D3A9U0"/>
<evidence type="ECO:0000256" key="2">
    <source>
        <dbReference type="ARBA" id="ARBA00007814"/>
    </source>
</evidence>
<dbReference type="GO" id="GO:1990904">
    <property type="term" value="C:ribonucleoprotein complex"/>
    <property type="evidence" value="ECO:0007669"/>
    <property type="project" value="UniProtKB-KW"/>
</dbReference>
<gene>
    <name evidence="9" type="primary">RO60</name>
</gene>
<dbReference type="InterPro" id="IPR056800">
    <property type="entry name" value="vWA_Ro60"/>
</dbReference>
<dbReference type="GeneTree" id="ENSGT00390000006200"/>
<evidence type="ECO:0000256" key="6">
    <source>
        <dbReference type="ARBA" id="ARBA00023274"/>
    </source>
</evidence>
<evidence type="ECO:0000313" key="10">
    <source>
        <dbReference type="Proteomes" id="UP000694558"/>
    </source>
</evidence>
<evidence type="ECO:0000256" key="7">
    <source>
        <dbReference type="SAM" id="MobiDB-lite"/>
    </source>
</evidence>
<feature type="compositionally biased region" description="Low complexity" evidence="7">
    <location>
        <begin position="34"/>
        <end position="44"/>
    </location>
</feature>
<dbReference type="SUPFAM" id="SSF140864">
    <property type="entry name" value="TROVE domain-like"/>
    <property type="match status" value="1"/>
</dbReference>
<dbReference type="InterPro" id="IPR036465">
    <property type="entry name" value="vWFA_dom_sf"/>
</dbReference>
<dbReference type="InterPro" id="IPR008858">
    <property type="entry name" value="TROVE_dom"/>
</dbReference>
<keyword evidence="5" id="KW-0694">RNA-binding</keyword>
<dbReference type="Proteomes" id="UP000694558">
    <property type="component" value="Chromosome 7"/>
</dbReference>
<protein>
    <submittedName>
        <fullName evidence="9">Ro60, Y RNA binding protein</fullName>
    </submittedName>
</protein>
<reference evidence="9" key="1">
    <citation type="submission" date="2023-05" db="EMBL/GenBank/DDBJ databases">
        <title>High-quality long-read genome of Scophthalmus maximus.</title>
        <authorList>
            <person name="Lien S."/>
            <person name="Martinez P."/>
        </authorList>
    </citation>
    <scope>NUCLEOTIDE SEQUENCE [LARGE SCALE GENOMIC DNA]</scope>
</reference>
<evidence type="ECO:0000256" key="4">
    <source>
        <dbReference type="ARBA" id="ARBA00022723"/>
    </source>
</evidence>
<dbReference type="SUPFAM" id="SSF53300">
    <property type="entry name" value="vWA-like"/>
    <property type="match status" value="1"/>
</dbReference>
<evidence type="ECO:0000256" key="1">
    <source>
        <dbReference type="ARBA" id="ARBA00004496"/>
    </source>
</evidence>
<dbReference type="GO" id="GO:0005737">
    <property type="term" value="C:cytoplasm"/>
    <property type="evidence" value="ECO:0007669"/>
    <property type="project" value="UniProtKB-SubCell"/>
</dbReference>
<proteinExistence type="inferred from homology"/>
<dbReference type="Gene3D" id="3.40.50.410">
    <property type="entry name" value="von Willebrand factor, type A domain"/>
    <property type="match status" value="1"/>
</dbReference>
<feature type="region of interest" description="Disordered" evidence="7">
    <location>
        <begin position="34"/>
        <end position="55"/>
    </location>
</feature>
<dbReference type="PROSITE" id="PS50988">
    <property type="entry name" value="TROVE"/>
    <property type="match status" value="1"/>
</dbReference>
<dbReference type="InterPro" id="IPR037214">
    <property type="entry name" value="TROVE_dom_sf"/>
</dbReference>
<evidence type="ECO:0000313" key="9">
    <source>
        <dbReference type="Ensembl" id="ENSSMAP00000014842.2"/>
    </source>
</evidence>
<dbReference type="GO" id="GO:0003723">
    <property type="term" value="F:RNA binding"/>
    <property type="evidence" value="ECO:0007669"/>
    <property type="project" value="UniProtKB-KW"/>
</dbReference>
<comment type="subcellular location">
    <subcellularLocation>
        <location evidence="1">Cytoplasm</location>
    </subcellularLocation>
</comment>
<name>A0A8D3A9U0_SCOMX</name>
<evidence type="ECO:0000259" key="8">
    <source>
        <dbReference type="PROSITE" id="PS50988"/>
    </source>
</evidence>
<organism evidence="9 10">
    <name type="scientific">Scophthalmus maximus</name>
    <name type="common">Turbot</name>
    <name type="synonym">Psetta maxima</name>
    <dbReference type="NCBI Taxonomy" id="52904"/>
    <lineage>
        <taxon>Eukaryota</taxon>
        <taxon>Metazoa</taxon>
        <taxon>Chordata</taxon>
        <taxon>Craniata</taxon>
        <taxon>Vertebrata</taxon>
        <taxon>Euteleostomi</taxon>
        <taxon>Actinopterygii</taxon>
        <taxon>Neopterygii</taxon>
        <taxon>Teleostei</taxon>
        <taxon>Neoteleostei</taxon>
        <taxon>Acanthomorphata</taxon>
        <taxon>Carangaria</taxon>
        <taxon>Pleuronectiformes</taxon>
        <taxon>Pleuronectoidei</taxon>
        <taxon>Scophthalmidae</taxon>
        <taxon>Scophthalmus</taxon>
    </lineage>
</organism>
<dbReference type="PANTHER" id="PTHR14202:SF0">
    <property type="entry name" value="RNA-BINDING PROTEIN RO60"/>
    <property type="match status" value="1"/>
</dbReference>
<keyword evidence="4" id="KW-0479">Metal-binding</keyword>
<dbReference type="GO" id="GO:0046872">
    <property type="term" value="F:metal ion binding"/>
    <property type="evidence" value="ECO:0007669"/>
    <property type="project" value="UniProtKB-KW"/>
</dbReference>
<evidence type="ECO:0000256" key="3">
    <source>
        <dbReference type="ARBA" id="ARBA00022490"/>
    </source>
</evidence>
<dbReference type="Ensembl" id="ENSSMAT00000015035.2">
    <property type="protein sequence ID" value="ENSSMAP00000014842.2"/>
    <property type="gene ID" value="ENSSMAG00000009058.2"/>
</dbReference>
<keyword evidence="6" id="KW-0687">Ribonucleoprotein</keyword>
<evidence type="ECO:0000256" key="5">
    <source>
        <dbReference type="ARBA" id="ARBA00022884"/>
    </source>
</evidence>
<accession>A0A8D3A9U0</accession>
<keyword evidence="3" id="KW-0963">Cytoplasm</keyword>
<dbReference type="Pfam" id="PF25045">
    <property type="entry name" value="vWA_Ro60"/>
    <property type="match status" value="1"/>
</dbReference>
<comment type="similarity">
    <text evidence="2">Belongs to the Ro 60 kDa family.</text>
</comment>
<feature type="domain" description="TROVE" evidence="8">
    <location>
        <begin position="49"/>
        <end position="403"/>
    </location>
</feature>
<dbReference type="PANTHER" id="PTHR14202">
    <property type="entry name" value="60 KDA RIBONUCLEOPROTEIN SSA/RO"/>
    <property type="match status" value="1"/>
</dbReference>